<gene>
    <name evidence="2" type="ORF">WJM97_20955</name>
</gene>
<organism evidence="2 3">
    <name type="scientific">Okeanomitos corallinicola TIOX110</name>
    <dbReference type="NCBI Taxonomy" id="3133117"/>
    <lineage>
        <taxon>Bacteria</taxon>
        <taxon>Bacillati</taxon>
        <taxon>Cyanobacteriota</taxon>
        <taxon>Cyanophyceae</taxon>
        <taxon>Nostocales</taxon>
        <taxon>Aphanizomenonaceae</taxon>
        <taxon>Okeanomitos</taxon>
    </lineage>
</organism>
<name>A0ABZ2US51_9CYAN</name>
<dbReference type="EMBL" id="CP150886">
    <property type="protein sequence ID" value="WZB87796.1"/>
    <property type="molecule type" value="Genomic_DNA"/>
</dbReference>
<sequence length="156" mass="17951">MNNEHSHTNLSSVNHRVEKEKITIPLLEERLLIENKKHKIGEVIIRKEIETQIVPVSVRREKLIIEQVSPEYQKLAEIDLINKETTEFISLEKDLIVNGEFTSAKVASLLLNAIAQEENHGCQQIKVTVVVENEYQQQKYQEWFNHCSNSASTSSS</sequence>
<dbReference type="Pfam" id="PF09557">
    <property type="entry name" value="DUF2382"/>
    <property type="match status" value="1"/>
</dbReference>
<feature type="domain" description="DUF2382" evidence="1">
    <location>
        <begin position="24"/>
        <end position="87"/>
    </location>
</feature>
<evidence type="ECO:0000259" key="1">
    <source>
        <dbReference type="Pfam" id="PF09557"/>
    </source>
</evidence>
<dbReference type="InterPro" id="IPR019060">
    <property type="entry name" value="DUF2382"/>
</dbReference>
<evidence type="ECO:0000313" key="2">
    <source>
        <dbReference type="EMBL" id="WZB87796.1"/>
    </source>
</evidence>
<dbReference type="RefSeq" id="WP_353930708.1">
    <property type="nucleotide sequence ID" value="NZ_CP150886.1"/>
</dbReference>
<accession>A0ABZ2US51</accession>
<proteinExistence type="predicted"/>
<reference evidence="2 3" key="1">
    <citation type="submission" date="2024-04" db="EMBL/GenBank/DDBJ databases">
        <title>Okeanomitos corallinicola gen. &amp; sp. nov. (Nostocales, Cyanobacteria), a new toxic marine heterocyst-forming cyanobacterium from a coral reef.</title>
        <authorList>
            <person name="Li H."/>
            <person name="Li R."/>
            <person name="Kang J."/>
            <person name="Hii K.S."/>
            <person name="Mohamed H.F."/>
            <person name="Xu X."/>
            <person name="Luo Z."/>
        </authorList>
    </citation>
    <scope>NUCLEOTIDE SEQUENCE [LARGE SCALE GENOMIC DNA]</scope>
    <source>
        <strain evidence="2 3">TIOX110</strain>
    </source>
</reference>
<evidence type="ECO:0000313" key="3">
    <source>
        <dbReference type="Proteomes" id="UP001483337"/>
    </source>
</evidence>
<protein>
    <submittedName>
        <fullName evidence="2">DUF2382 domain-containing protein</fullName>
    </submittedName>
</protein>
<keyword evidence="3" id="KW-1185">Reference proteome</keyword>
<dbReference type="Proteomes" id="UP001483337">
    <property type="component" value="Chromosome"/>
</dbReference>